<dbReference type="EMBL" id="AP014940">
    <property type="protein sequence ID" value="BAV99054.1"/>
    <property type="molecule type" value="Genomic_DNA"/>
</dbReference>
<sequence>MGVLVIEQWTQFAGLAVRRIDAGDGDGGGRAYAFVNPRPRITAQGAPDAYHPEDTGSGCLRDAGWPGPDWRQRLVADPHQPQRPLRQDAGGYPGYFVSTTALHDARFPRTSAAAYLDAGRVAYLALPQDWLAEDGAGAPGDFVVVHDRGSGRHSFGLIGDSGRDRAMGEVSERMASDLSGHRAEARSGRGAPAGPLLCVVFPGSRREPAWPLQTAVIRTRCQQLLRAFGGVAGLAPLAASVAGEE</sequence>
<proteinExistence type="predicted"/>
<reference evidence="1 2" key="1">
    <citation type="journal article" date="2017" name="DNA Res.">
        <title>Complete genome sequence and expression profile of the commercial lytic enzyme producer Lysobacter enzymogenes M497-1.</title>
        <authorList>
            <person name="Takami H."/>
            <person name="Toyoda A."/>
            <person name="Uchiyama I."/>
            <person name="Itoh T."/>
            <person name="Takaki Y."/>
            <person name="Arai W."/>
            <person name="Nishi S."/>
            <person name="Kawai M."/>
            <person name="Shinya K."/>
            <person name="Ikeda H."/>
        </authorList>
    </citation>
    <scope>NUCLEOTIDE SEQUENCE [LARGE SCALE GENOMIC DNA]</scope>
    <source>
        <strain evidence="1 2">M497-1</strain>
    </source>
</reference>
<gene>
    <name evidence="1" type="ORF">LEN_3567</name>
</gene>
<dbReference type="GeneID" id="83065376"/>
<dbReference type="RefSeq" id="WP_096379388.1">
    <property type="nucleotide sequence ID" value="NZ_AP014940.1"/>
</dbReference>
<name>A0AAU9AUU6_LYSEN</name>
<accession>A0AAU9AUU6</accession>
<evidence type="ECO:0000313" key="1">
    <source>
        <dbReference type="EMBL" id="BAV99054.1"/>
    </source>
</evidence>
<protein>
    <submittedName>
        <fullName evidence="1">Uncharacterized protein</fullName>
    </submittedName>
</protein>
<dbReference type="AlphaFoldDB" id="A0AAU9AUU6"/>
<dbReference type="KEGG" id="lem:LEN_3567"/>
<evidence type="ECO:0000313" key="2">
    <source>
        <dbReference type="Proteomes" id="UP000218824"/>
    </source>
</evidence>
<organism evidence="1 2">
    <name type="scientific">Lysobacter enzymogenes</name>
    <dbReference type="NCBI Taxonomy" id="69"/>
    <lineage>
        <taxon>Bacteria</taxon>
        <taxon>Pseudomonadati</taxon>
        <taxon>Pseudomonadota</taxon>
        <taxon>Gammaproteobacteria</taxon>
        <taxon>Lysobacterales</taxon>
        <taxon>Lysobacteraceae</taxon>
        <taxon>Lysobacter</taxon>
    </lineage>
</organism>
<dbReference type="Proteomes" id="UP000218824">
    <property type="component" value="Chromosome"/>
</dbReference>